<evidence type="ECO:0000313" key="4">
    <source>
        <dbReference type="Proteomes" id="UP000515819"/>
    </source>
</evidence>
<feature type="compositionally biased region" description="Low complexity" evidence="1">
    <location>
        <begin position="342"/>
        <end position="385"/>
    </location>
</feature>
<protein>
    <submittedName>
        <fullName evidence="3">PEGA domain-containing protein</fullName>
    </submittedName>
</protein>
<dbReference type="Proteomes" id="UP000515819">
    <property type="component" value="Chromosome"/>
</dbReference>
<dbReference type="InterPro" id="IPR013229">
    <property type="entry name" value="PEGA"/>
</dbReference>
<feature type="domain" description="PEGA" evidence="2">
    <location>
        <begin position="393"/>
        <end position="430"/>
    </location>
</feature>
<dbReference type="EMBL" id="CP060632">
    <property type="protein sequence ID" value="QNL99657.1"/>
    <property type="molecule type" value="Genomic_DNA"/>
</dbReference>
<evidence type="ECO:0000256" key="1">
    <source>
        <dbReference type="SAM" id="MobiDB-lite"/>
    </source>
</evidence>
<evidence type="ECO:0000313" key="3">
    <source>
        <dbReference type="EMBL" id="QNL99657.1"/>
    </source>
</evidence>
<name>A0A7G9FM76_9FIRM</name>
<gene>
    <name evidence="3" type="ORF">H9Q76_13270</name>
</gene>
<reference evidence="3 4" key="1">
    <citation type="submission" date="2020-08" db="EMBL/GenBank/DDBJ databases">
        <authorList>
            <person name="Liu C."/>
            <person name="Sun Q."/>
        </authorList>
    </citation>
    <scope>NUCLEOTIDE SEQUENCE [LARGE SCALE GENOMIC DNA]</scope>
    <source>
        <strain evidence="3 4">NSJ-4</strain>
    </source>
</reference>
<dbReference type="AlphaFoldDB" id="A0A7G9FM76"/>
<feature type="region of interest" description="Disordered" evidence="1">
    <location>
        <begin position="328"/>
        <end position="389"/>
    </location>
</feature>
<accession>A0A7G9FM76</accession>
<dbReference type="Pfam" id="PF08308">
    <property type="entry name" value="PEGA"/>
    <property type="match status" value="1"/>
</dbReference>
<dbReference type="RefSeq" id="WP_118374602.1">
    <property type="nucleotide sequence ID" value="NZ_CP060632.1"/>
</dbReference>
<evidence type="ECO:0000259" key="2">
    <source>
        <dbReference type="Pfam" id="PF08308"/>
    </source>
</evidence>
<sequence>MDKRKIQYGIVVLMLAFVFVGCGQKKKNDVKVYENTEEVTADHEEASMTAIITSMDMENNQMHFVSVLDGTDITLQYHGGVRVTDTKGADIGIDNVACGNVVDIVYYMDTEKLVSIAKNAKVKTYTQIKKFLYRQDDHTAVYNGNRFPVSDYAQVFDGDQALSLVDVNKEDEVTLSLWNGNLVSVIITKGHGYVRLLNQGTYVGGFVEIGKDVIVPVTADMLVAVGEGDYTLRISKNGYSGEKSIRVTKDRELNVDISDIAIPSGTVTFAVTPEDANEVIKVDGEVIANRTYTGLYGDHELSITADGYDSFRGSFKITETMKTLRVTLQQETTEETTEDTTEATTQEGQTTASGQTTTQTTATTQGSQTTTATTQSGQTTESAEQGNKITIKKPEGVGVYFDGDYVGIAPVSIRKTAGTHTITLYKAGYLIKSYTIQAEDNGKDDEYSYADLISVLD</sequence>
<proteinExistence type="predicted"/>
<feature type="compositionally biased region" description="Acidic residues" evidence="1">
    <location>
        <begin position="332"/>
        <end position="341"/>
    </location>
</feature>
<dbReference type="KEGG" id="wcp:H9Q76_13270"/>
<organism evidence="3 4">
    <name type="scientific">Wujia chipingensis</name>
    <dbReference type="NCBI Taxonomy" id="2763670"/>
    <lineage>
        <taxon>Bacteria</taxon>
        <taxon>Bacillati</taxon>
        <taxon>Bacillota</taxon>
        <taxon>Clostridia</taxon>
        <taxon>Lachnospirales</taxon>
        <taxon>Lachnospiraceae</taxon>
        <taxon>Wujia</taxon>
    </lineage>
</organism>
<keyword evidence="4" id="KW-1185">Reference proteome</keyword>
<dbReference type="PROSITE" id="PS51257">
    <property type="entry name" value="PROKAR_LIPOPROTEIN"/>
    <property type="match status" value="1"/>
</dbReference>